<feature type="domain" description="Glycosyltransferase 2-like" evidence="2">
    <location>
        <begin position="11"/>
        <end position="116"/>
    </location>
</feature>
<gene>
    <name evidence="3" type="ORF">GCM10023093_18400</name>
</gene>
<proteinExistence type="predicted"/>
<name>A0ABP8NDX5_9BACT</name>
<evidence type="ECO:0000256" key="1">
    <source>
        <dbReference type="SAM" id="Phobius"/>
    </source>
</evidence>
<protein>
    <recommendedName>
        <fullName evidence="2">Glycosyltransferase 2-like domain-containing protein</fullName>
    </recommendedName>
</protein>
<sequence>MPSQDGNIAISVVIPVYNGRNTIGRALDSVLAQSLPAHEVIVVDDASTDDTVSYLRALYGDRIKLIESRVNSGSSVARNTGLDAATGTHIALLDADDAWHKDKLAIAARILSQDRKIALLYHDHTLRDIMHDAITKSPQVHGVSFVGLVLRNTISTSCVVLRNGAGFRFERTMRHTEDHDLWLRICYRHKAAYIPYELTRLFRGVTTKGGVSGDRWAMRKGELRAYARLVRLNILFAPVVPLLWGYSLLKHVAKLAGIRK</sequence>
<reference evidence="4" key="1">
    <citation type="journal article" date="2019" name="Int. J. Syst. Evol. Microbiol.">
        <title>The Global Catalogue of Microorganisms (GCM) 10K type strain sequencing project: providing services to taxonomists for standard genome sequencing and annotation.</title>
        <authorList>
            <consortium name="The Broad Institute Genomics Platform"/>
            <consortium name="The Broad Institute Genome Sequencing Center for Infectious Disease"/>
            <person name="Wu L."/>
            <person name="Ma J."/>
        </authorList>
    </citation>
    <scope>NUCLEOTIDE SEQUENCE [LARGE SCALE GENOMIC DNA]</scope>
    <source>
        <strain evidence="4">JCM 32105</strain>
    </source>
</reference>
<keyword evidence="1" id="KW-1133">Transmembrane helix</keyword>
<dbReference type="InterPro" id="IPR050834">
    <property type="entry name" value="Glycosyltransf_2"/>
</dbReference>
<keyword evidence="4" id="KW-1185">Reference proteome</keyword>
<feature type="transmembrane region" description="Helical" evidence="1">
    <location>
        <begin position="225"/>
        <end position="246"/>
    </location>
</feature>
<keyword evidence="1" id="KW-0472">Membrane</keyword>
<dbReference type="Pfam" id="PF00535">
    <property type="entry name" value="Glycos_transf_2"/>
    <property type="match status" value="1"/>
</dbReference>
<dbReference type="Gene3D" id="3.90.550.10">
    <property type="entry name" value="Spore Coat Polysaccharide Biosynthesis Protein SpsA, Chain A"/>
    <property type="match status" value="1"/>
</dbReference>
<dbReference type="PANTHER" id="PTHR43685">
    <property type="entry name" value="GLYCOSYLTRANSFERASE"/>
    <property type="match status" value="1"/>
</dbReference>
<dbReference type="Proteomes" id="UP001500067">
    <property type="component" value="Unassembled WGS sequence"/>
</dbReference>
<dbReference type="RefSeq" id="WP_345081999.1">
    <property type="nucleotide sequence ID" value="NZ_BAABFA010000011.1"/>
</dbReference>
<organism evidence="3 4">
    <name type="scientific">Nemorincola caseinilytica</name>
    <dbReference type="NCBI Taxonomy" id="2054315"/>
    <lineage>
        <taxon>Bacteria</taxon>
        <taxon>Pseudomonadati</taxon>
        <taxon>Bacteroidota</taxon>
        <taxon>Chitinophagia</taxon>
        <taxon>Chitinophagales</taxon>
        <taxon>Chitinophagaceae</taxon>
        <taxon>Nemorincola</taxon>
    </lineage>
</organism>
<dbReference type="CDD" id="cd00761">
    <property type="entry name" value="Glyco_tranf_GTA_type"/>
    <property type="match status" value="1"/>
</dbReference>
<dbReference type="SUPFAM" id="SSF53448">
    <property type="entry name" value="Nucleotide-diphospho-sugar transferases"/>
    <property type="match status" value="1"/>
</dbReference>
<keyword evidence="1" id="KW-0812">Transmembrane</keyword>
<evidence type="ECO:0000313" key="4">
    <source>
        <dbReference type="Proteomes" id="UP001500067"/>
    </source>
</evidence>
<dbReference type="InterPro" id="IPR001173">
    <property type="entry name" value="Glyco_trans_2-like"/>
</dbReference>
<evidence type="ECO:0000259" key="2">
    <source>
        <dbReference type="Pfam" id="PF00535"/>
    </source>
</evidence>
<comment type="caution">
    <text evidence="3">The sequence shown here is derived from an EMBL/GenBank/DDBJ whole genome shotgun (WGS) entry which is preliminary data.</text>
</comment>
<dbReference type="InterPro" id="IPR029044">
    <property type="entry name" value="Nucleotide-diphossugar_trans"/>
</dbReference>
<evidence type="ECO:0000313" key="3">
    <source>
        <dbReference type="EMBL" id="GAA4465742.1"/>
    </source>
</evidence>
<dbReference type="PANTHER" id="PTHR43685:SF2">
    <property type="entry name" value="GLYCOSYLTRANSFERASE 2-LIKE DOMAIN-CONTAINING PROTEIN"/>
    <property type="match status" value="1"/>
</dbReference>
<dbReference type="EMBL" id="BAABFA010000011">
    <property type="protein sequence ID" value="GAA4465742.1"/>
    <property type="molecule type" value="Genomic_DNA"/>
</dbReference>
<accession>A0ABP8NDX5</accession>